<dbReference type="EMBL" id="JANPWB010000001">
    <property type="protein sequence ID" value="KAJ1214826.1"/>
    <property type="molecule type" value="Genomic_DNA"/>
</dbReference>
<gene>
    <name evidence="1" type="ORF">NDU88_002437</name>
</gene>
<dbReference type="AlphaFoldDB" id="A0AAV7WPZ0"/>
<keyword evidence="2" id="KW-1185">Reference proteome</keyword>
<name>A0AAV7WPZ0_PLEWA</name>
<reference evidence="1" key="1">
    <citation type="journal article" date="2022" name="bioRxiv">
        <title>Sequencing and chromosome-scale assembly of the giantPleurodeles waltlgenome.</title>
        <authorList>
            <person name="Brown T."/>
            <person name="Elewa A."/>
            <person name="Iarovenko S."/>
            <person name="Subramanian E."/>
            <person name="Araus A.J."/>
            <person name="Petzold A."/>
            <person name="Susuki M."/>
            <person name="Suzuki K.-i.T."/>
            <person name="Hayashi T."/>
            <person name="Toyoda A."/>
            <person name="Oliveira C."/>
            <person name="Osipova E."/>
            <person name="Leigh N.D."/>
            <person name="Simon A."/>
            <person name="Yun M.H."/>
        </authorList>
    </citation>
    <scope>NUCLEOTIDE SEQUENCE</scope>
    <source>
        <strain evidence="1">20211129_DDA</strain>
        <tissue evidence="1">Liver</tissue>
    </source>
</reference>
<organism evidence="1 2">
    <name type="scientific">Pleurodeles waltl</name>
    <name type="common">Iberian ribbed newt</name>
    <dbReference type="NCBI Taxonomy" id="8319"/>
    <lineage>
        <taxon>Eukaryota</taxon>
        <taxon>Metazoa</taxon>
        <taxon>Chordata</taxon>
        <taxon>Craniata</taxon>
        <taxon>Vertebrata</taxon>
        <taxon>Euteleostomi</taxon>
        <taxon>Amphibia</taxon>
        <taxon>Batrachia</taxon>
        <taxon>Caudata</taxon>
        <taxon>Salamandroidea</taxon>
        <taxon>Salamandridae</taxon>
        <taxon>Pleurodelinae</taxon>
        <taxon>Pleurodeles</taxon>
    </lineage>
</organism>
<protein>
    <submittedName>
        <fullName evidence="1">Uncharacterized protein</fullName>
    </submittedName>
</protein>
<dbReference type="Proteomes" id="UP001066276">
    <property type="component" value="Chromosome 1_1"/>
</dbReference>
<evidence type="ECO:0000313" key="1">
    <source>
        <dbReference type="EMBL" id="KAJ1214826.1"/>
    </source>
</evidence>
<proteinExistence type="predicted"/>
<accession>A0AAV7WPZ0</accession>
<comment type="caution">
    <text evidence="1">The sequence shown here is derived from an EMBL/GenBank/DDBJ whole genome shotgun (WGS) entry which is preliminary data.</text>
</comment>
<sequence length="75" mass="7888">MQGVRGSGGSGGGRVLRDAEEGGINIDVHSPGLVFSSVATSGCEPTHSRTIQVLQCDSKHRAVLRMRCKVRSASH</sequence>
<evidence type="ECO:0000313" key="2">
    <source>
        <dbReference type="Proteomes" id="UP001066276"/>
    </source>
</evidence>